<gene>
    <name evidence="2" type="ORF">PPERSA_04049</name>
</gene>
<dbReference type="OMA" id="HIMNEIT"/>
<sequence>MGQQGCQFLQLQSEQVQTSSSDSDDLQISQENFDKQQKIQNQISSEKKQFQQFIEQLLNEKAQEGMISEKGSVPIELKQKLMKSIDQFKDSQEIKDYHPGSNNMVRDIIHQSLFPYQNMPGNQVQQQNPETEKFYNNLQESYNEDNIIKQNIFTDFFGREFCGSLRYQWLPSNMEMQQDGKYKYTSYINNLPEQNVELKENLQELFNIFVPKFQQIFIEYLSKIKFSDWEEEQYFFKTLPCATFSSKPEVILDKMKKLQVITKIVDYEMYGQDTYNGVWHVEGMSHENIIATGVYFINIDKEIEGGQLYYKRNFTKDERVFLGDYEKQIIEDFSKPLGSLKTEEDLIIAFPNSHIHRLGTIKNVSQDKNQCKKRRIIAFFIVNPFTRIISTQTQPEQQGQISYQQACDIRLSMMEQRRYVKVKLNSGVEKMEERTVNLCEH</sequence>
<dbReference type="PANTHER" id="PTHR33119:SF1">
    <property type="entry name" value="FE2OG DIOXYGENASE DOMAIN-CONTAINING PROTEIN"/>
    <property type="match status" value="1"/>
</dbReference>
<dbReference type="Proteomes" id="UP000054937">
    <property type="component" value="Unassembled WGS sequence"/>
</dbReference>
<name>A0A0V0QKV1_PSEPJ</name>
<keyword evidence="3" id="KW-1185">Reference proteome</keyword>
<dbReference type="EMBL" id="LDAU01000151">
    <property type="protein sequence ID" value="KRX02846.1"/>
    <property type="molecule type" value="Genomic_DNA"/>
</dbReference>
<evidence type="ECO:0000259" key="1">
    <source>
        <dbReference type="Pfam" id="PF14033"/>
    </source>
</evidence>
<feature type="domain" description="DUF4246" evidence="1">
    <location>
        <begin position="227"/>
        <end position="400"/>
    </location>
</feature>
<proteinExistence type="predicted"/>
<feature type="domain" description="DUF4246" evidence="1">
    <location>
        <begin position="62"/>
        <end position="220"/>
    </location>
</feature>
<reference evidence="2 3" key="1">
    <citation type="journal article" date="2015" name="Sci. Rep.">
        <title>Genome of the facultative scuticociliatosis pathogen Pseudocohnilembus persalinus provides insight into its virulence through horizontal gene transfer.</title>
        <authorList>
            <person name="Xiong J."/>
            <person name="Wang G."/>
            <person name="Cheng J."/>
            <person name="Tian M."/>
            <person name="Pan X."/>
            <person name="Warren A."/>
            <person name="Jiang C."/>
            <person name="Yuan D."/>
            <person name="Miao W."/>
        </authorList>
    </citation>
    <scope>NUCLEOTIDE SEQUENCE [LARGE SCALE GENOMIC DNA]</scope>
    <source>
        <strain evidence="2">36N120E</strain>
    </source>
</reference>
<protein>
    <recommendedName>
        <fullName evidence="1">DUF4246 domain-containing protein</fullName>
    </recommendedName>
</protein>
<dbReference type="Pfam" id="PF14033">
    <property type="entry name" value="DUF4246"/>
    <property type="match status" value="2"/>
</dbReference>
<organism evidence="2 3">
    <name type="scientific">Pseudocohnilembus persalinus</name>
    <name type="common">Ciliate</name>
    <dbReference type="NCBI Taxonomy" id="266149"/>
    <lineage>
        <taxon>Eukaryota</taxon>
        <taxon>Sar</taxon>
        <taxon>Alveolata</taxon>
        <taxon>Ciliophora</taxon>
        <taxon>Intramacronucleata</taxon>
        <taxon>Oligohymenophorea</taxon>
        <taxon>Scuticociliatia</taxon>
        <taxon>Philasterida</taxon>
        <taxon>Pseudocohnilembidae</taxon>
        <taxon>Pseudocohnilembus</taxon>
    </lineage>
</organism>
<dbReference type="InterPro" id="IPR025340">
    <property type="entry name" value="DUF4246"/>
</dbReference>
<accession>A0A0V0QKV1</accession>
<dbReference type="AlphaFoldDB" id="A0A0V0QKV1"/>
<evidence type="ECO:0000313" key="3">
    <source>
        <dbReference type="Proteomes" id="UP000054937"/>
    </source>
</evidence>
<evidence type="ECO:0000313" key="2">
    <source>
        <dbReference type="EMBL" id="KRX02846.1"/>
    </source>
</evidence>
<dbReference type="PANTHER" id="PTHR33119">
    <property type="entry name" value="IFI3P"/>
    <property type="match status" value="1"/>
</dbReference>
<comment type="caution">
    <text evidence="2">The sequence shown here is derived from an EMBL/GenBank/DDBJ whole genome shotgun (WGS) entry which is preliminary data.</text>
</comment>
<dbReference type="OrthoDB" id="415532at2759"/>
<dbReference type="InterPro" id="IPR049192">
    <property type="entry name" value="DUF4246_C"/>
</dbReference>
<dbReference type="InParanoid" id="A0A0V0QKV1"/>